<sequence length="223" mass="25477">MSKELSKRLKAEIDAILSETLPPKPFAGAKHPIYGITMSGKWCYRYKGSNPDKKRLAAYCKAQDYIQRELRKAEEAQLAEIFYPAAEFLKDIQRGDNPSYLQRIALAFHNHNWELLRSAVLDYVNFARAEANQEAKTTLKTQPLQSKSTPDNAPANTSALPATPNTPDNPSLSLANWNPDEIIKNSNKYIKLCEQSYENQQRRRYLYDEIHNLKKEDGGDNEV</sequence>
<dbReference type="RefSeq" id="WP_011309224.1">
    <property type="nucleotide sequence ID" value="NC_007356.1"/>
</dbReference>
<organism evidence="2 3">
    <name type="scientific">Dehalococcoides mccartyi (strain CBDB1)</name>
    <dbReference type="NCBI Taxonomy" id="255470"/>
    <lineage>
        <taxon>Bacteria</taxon>
        <taxon>Bacillati</taxon>
        <taxon>Chloroflexota</taxon>
        <taxon>Dehalococcoidia</taxon>
        <taxon>Dehalococcoidales</taxon>
        <taxon>Dehalococcoidaceae</taxon>
        <taxon>Dehalococcoides</taxon>
    </lineage>
</organism>
<dbReference type="Proteomes" id="UP000000433">
    <property type="component" value="Chromosome"/>
</dbReference>
<accession>A0A916NUT9</accession>
<keyword evidence="3" id="KW-1185">Reference proteome</keyword>
<evidence type="ECO:0000313" key="3">
    <source>
        <dbReference type="Proteomes" id="UP000000433"/>
    </source>
</evidence>
<proteinExistence type="predicted"/>
<evidence type="ECO:0000313" key="2">
    <source>
        <dbReference type="EMBL" id="CAI82873.1"/>
    </source>
</evidence>
<name>A0A916NUT9_DEHMC</name>
<reference evidence="2 3" key="1">
    <citation type="journal article" date="2005" name="Nat. Biotechnol.">
        <title>Genome sequence of the chlorinated compound-respiring bacterium Dehalococcoides species strain CBDB1.</title>
        <authorList>
            <person name="Kube M."/>
            <person name="Beck A."/>
            <person name="Zinder S.H."/>
            <person name="Kuhl H."/>
            <person name="Reinhardt R."/>
            <person name="Adrian L."/>
        </authorList>
    </citation>
    <scope>NUCLEOTIDE SEQUENCE [LARGE SCALE GENOMIC DNA]</scope>
    <source>
        <strain evidence="2 3">CBDB1</strain>
    </source>
</reference>
<feature type="compositionally biased region" description="Polar residues" evidence="1">
    <location>
        <begin position="135"/>
        <end position="176"/>
    </location>
</feature>
<dbReference type="EMBL" id="AJ965256">
    <property type="protein sequence ID" value="CAI82873.1"/>
    <property type="molecule type" value="Genomic_DNA"/>
</dbReference>
<gene>
    <name evidence="2" type="ordered locus">cbdbA712</name>
</gene>
<protein>
    <submittedName>
        <fullName evidence="2">Uncharacterized protein</fullName>
    </submittedName>
</protein>
<feature type="region of interest" description="Disordered" evidence="1">
    <location>
        <begin position="135"/>
        <end position="177"/>
    </location>
</feature>
<dbReference type="KEGG" id="deh:cbdbA712"/>
<dbReference type="AlphaFoldDB" id="A0A916NUT9"/>
<evidence type="ECO:0000256" key="1">
    <source>
        <dbReference type="SAM" id="MobiDB-lite"/>
    </source>
</evidence>